<evidence type="ECO:0000256" key="7">
    <source>
        <dbReference type="SAM" id="Phobius"/>
    </source>
</evidence>
<dbReference type="PROSITE" id="PS50109">
    <property type="entry name" value="HIS_KIN"/>
    <property type="match status" value="1"/>
</dbReference>
<dbReference type="AlphaFoldDB" id="A0A1T5M5I0"/>
<accession>A0A1T5M5I0</accession>
<keyword evidence="4" id="KW-0808">Transferase</keyword>
<dbReference type="InterPro" id="IPR035965">
    <property type="entry name" value="PAS-like_dom_sf"/>
</dbReference>
<keyword evidence="7" id="KW-0812">Transmembrane</keyword>
<evidence type="ECO:0000256" key="1">
    <source>
        <dbReference type="ARBA" id="ARBA00000085"/>
    </source>
</evidence>
<keyword evidence="10" id="KW-1185">Reference proteome</keyword>
<dbReference type="Pfam" id="PF00512">
    <property type="entry name" value="HisKA"/>
    <property type="match status" value="1"/>
</dbReference>
<dbReference type="InterPro" id="IPR050736">
    <property type="entry name" value="Sensor_HK_Regulatory"/>
</dbReference>
<dbReference type="CDD" id="cd00082">
    <property type="entry name" value="HisKA"/>
    <property type="match status" value="1"/>
</dbReference>
<dbReference type="Gene3D" id="3.30.565.10">
    <property type="entry name" value="Histidine kinase-like ATPase, C-terminal domain"/>
    <property type="match status" value="1"/>
</dbReference>
<keyword evidence="7" id="KW-0472">Membrane</keyword>
<organism evidence="9 10">
    <name type="scientific">Ohtaekwangia koreensis</name>
    <dbReference type="NCBI Taxonomy" id="688867"/>
    <lineage>
        <taxon>Bacteria</taxon>
        <taxon>Pseudomonadati</taxon>
        <taxon>Bacteroidota</taxon>
        <taxon>Cytophagia</taxon>
        <taxon>Cytophagales</taxon>
        <taxon>Fulvivirgaceae</taxon>
        <taxon>Ohtaekwangia</taxon>
    </lineage>
</organism>
<evidence type="ECO:0000256" key="4">
    <source>
        <dbReference type="ARBA" id="ARBA00022679"/>
    </source>
</evidence>
<dbReference type="STRING" id="688867.SAMN05660236_4464"/>
<dbReference type="InterPro" id="IPR004358">
    <property type="entry name" value="Sig_transdc_His_kin-like_C"/>
</dbReference>
<dbReference type="InterPro" id="IPR003594">
    <property type="entry name" value="HATPase_dom"/>
</dbReference>
<dbReference type="InterPro" id="IPR036890">
    <property type="entry name" value="HATPase_C_sf"/>
</dbReference>
<dbReference type="CDD" id="cd00075">
    <property type="entry name" value="HATPase"/>
    <property type="match status" value="1"/>
</dbReference>
<keyword evidence="6" id="KW-0902">Two-component regulatory system</keyword>
<dbReference type="RefSeq" id="WP_079688987.1">
    <property type="nucleotide sequence ID" value="NZ_FUZU01000003.1"/>
</dbReference>
<evidence type="ECO:0000313" key="10">
    <source>
        <dbReference type="Proteomes" id="UP000190961"/>
    </source>
</evidence>
<dbReference type="SMART" id="SM00387">
    <property type="entry name" value="HATPase_c"/>
    <property type="match status" value="1"/>
</dbReference>
<keyword evidence="7" id="KW-1133">Transmembrane helix</keyword>
<protein>
    <recommendedName>
        <fullName evidence="2">histidine kinase</fullName>
        <ecNumber evidence="2">2.7.13.3</ecNumber>
    </recommendedName>
</protein>
<dbReference type="Proteomes" id="UP000190961">
    <property type="component" value="Unassembled WGS sequence"/>
</dbReference>
<dbReference type="Gene3D" id="1.10.287.130">
    <property type="match status" value="1"/>
</dbReference>
<dbReference type="PANTHER" id="PTHR43711">
    <property type="entry name" value="TWO-COMPONENT HISTIDINE KINASE"/>
    <property type="match status" value="1"/>
</dbReference>
<gene>
    <name evidence="9" type="ORF">SAMN05660236_4464</name>
</gene>
<evidence type="ECO:0000256" key="5">
    <source>
        <dbReference type="ARBA" id="ARBA00022777"/>
    </source>
</evidence>
<evidence type="ECO:0000256" key="2">
    <source>
        <dbReference type="ARBA" id="ARBA00012438"/>
    </source>
</evidence>
<dbReference type="EMBL" id="FUZU01000003">
    <property type="protein sequence ID" value="SKC83470.1"/>
    <property type="molecule type" value="Genomic_DNA"/>
</dbReference>
<dbReference type="Pfam" id="PF02518">
    <property type="entry name" value="HATPase_c"/>
    <property type="match status" value="1"/>
</dbReference>
<name>A0A1T5M5I0_9BACT</name>
<keyword evidence="5 9" id="KW-0418">Kinase</keyword>
<comment type="catalytic activity">
    <reaction evidence="1">
        <text>ATP + protein L-histidine = ADP + protein N-phospho-L-histidine.</text>
        <dbReference type="EC" id="2.7.13.3"/>
    </reaction>
</comment>
<evidence type="ECO:0000313" key="9">
    <source>
        <dbReference type="EMBL" id="SKC83470.1"/>
    </source>
</evidence>
<dbReference type="OrthoDB" id="9806995at2"/>
<dbReference type="EC" id="2.7.13.3" evidence="2"/>
<dbReference type="InterPro" id="IPR005467">
    <property type="entry name" value="His_kinase_dom"/>
</dbReference>
<dbReference type="SUPFAM" id="SSF55785">
    <property type="entry name" value="PYP-like sensor domain (PAS domain)"/>
    <property type="match status" value="1"/>
</dbReference>
<sequence>MISFKAILGFLFGLQVAAVVVLGVLCYQNNDDARLSSFKVRNPRAVIHPADEMASTYSNIYANFGAVLYSNDSTYGPGDKASRADLPAQVKDMVYLTQDNKDRKERIDSLALLLHQLTLKADSTIMINNTTRQNLSDRNKILTKYTGLADFITAKIHRIKQAEEQLLAVRESEHQQSIDRFKSIVTQLLIGIVILLTVAFLTVRYNFNKRMDIQNELRRTNVLFEKVFYESPIAIVVSEYDTDKILNCNKVFASMVNVDVNGLIGKSVAEWGVFENDKQRNEGYIRPHNKEPIFTSLHVHEILLYDRKCLLTAIVDLSTLKRAEDNIKRTLETVIELNELKSRFVTLASHEFRTPLTTISSSAFLLENYLVGVDRAKAGKHLSRIKSAVGGLTIMLDDFLSVTKIEEGKVKANCHRIDIKRYLQEVCNSLQVMAKPGQIIHYTHSGRTDVNTDPMLLGNILNNLVTNSIKYSPENSPIYVLSDVNSKIHLSVRDKGLGIPEADQKHLFDLFYRASNVGNIQGTGLGLHILKHYVQMLEGSLTLESKPGEGTCVQITLGHTS</sequence>
<evidence type="ECO:0000256" key="3">
    <source>
        <dbReference type="ARBA" id="ARBA00022553"/>
    </source>
</evidence>
<proteinExistence type="predicted"/>
<evidence type="ECO:0000256" key="6">
    <source>
        <dbReference type="ARBA" id="ARBA00023012"/>
    </source>
</evidence>
<dbReference type="PANTHER" id="PTHR43711:SF26">
    <property type="entry name" value="SENSOR HISTIDINE KINASE RCSC"/>
    <property type="match status" value="1"/>
</dbReference>
<dbReference type="SMART" id="SM00388">
    <property type="entry name" value="HisKA"/>
    <property type="match status" value="1"/>
</dbReference>
<dbReference type="GO" id="GO:0000155">
    <property type="term" value="F:phosphorelay sensor kinase activity"/>
    <property type="evidence" value="ECO:0007669"/>
    <property type="project" value="InterPro"/>
</dbReference>
<reference evidence="9 10" key="1">
    <citation type="submission" date="2017-02" db="EMBL/GenBank/DDBJ databases">
        <authorList>
            <person name="Peterson S.W."/>
        </authorList>
    </citation>
    <scope>NUCLEOTIDE SEQUENCE [LARGE SCALE GENOMIC DNA]</scope>
    <source>
        <strain evidence="9 10">DSM 25262</strain>
    </source>
</reference>
<keyword evidence="3" id="KW-0597">Phosphoprotein</keyword>
<dbReference type="InterPro" id="IPR036097">
    <property type="entry name" value="HisK_dim/P_sf"/>
</dbReference>
<evidence type="ECO:0000259" key="8">
    <source>
        <dbReference type="PROSITE" id="PS50109"/>
    </source>
</evidence>
<dbReference type="PRINTS" id="PR00344">
    <property type="entry name" value="BCTRLSENSOR"/>
</dbReference>
<dbReference type="InterPro" id="IPR003661">
    <property type="entry name" value="HisK_dim/P_dom"/>
</dbReference>
<feature type="transmembrane region" description="Helical" evidence="7">
    <location>
        <begin position="184"/>
        <end position="203"/>
    </location>
</feature>
<feature type="domain" description="Histidine kinase" evidence="8">
    <location>
        <begin position="347"/>
        <end position="561"/>
    </location>
</feature>
<dbReference type="SUPFAM" id="SSF55874">
    <property type="entry name" value="ATPase domain of HSP90 chaperone/DNA topoisomerase II/histidine kinase"/>
    <property type="match status" value="1"/>
</dbReference>
<dbReference type="SUPFAM" id="SSF47384">
    <property type="entry name" value="Homodimeric domain of signal transducing histidine kinase"/>
    <property type="match status" value="1"/>
</dbReference>